<proteinExistence type="predicted"/>
<keyword evidence="2" id="KW-1185">Reference proteome</keyword>
<sequence>MNNSILEKASQQPDFTLYPKLFSAVKNVENAVRLLSHDNMILLQSANYFSTVPSILSIRPLKILLENSTLKSNFDFYLTISNHLDQYERCMELLWKEKDLRELIEEIYFLIHQAYMELDKADIQTLTNKITSENEVFEDYLRSQIG</sequence>
<dbReference type="EMBL" id="QXIR01000053">
    <property type="protein sequence ID" value="RIW27619.1"/>
    <property type="molecule type" value="Genomic_DNA"/>
</dbReference>
<accession>A0A3A1QM19</accession>
<organism evidence="1 2">
    <name type="scientific">Bacillus salacetis</name>
    <dbReference type="NCBI Taxonomy" id="2315464"/>
    <lineage>
        <taxon>Bacteria</taxon>
        <taxon>Bacillati</taxon>
        <taxon>Bacillota</taxon>
        <taxon>Bacilli</taxon>
        <taxon>Bacillales</taxon>
        <taxon>Bacillaceae</taxon>
        <taxon>Bacillus</taxon>
    </lineage>
</organism>
<dbReference type="RefSeq" id="WP_119549621.1">
    <property type="nucleotide sequence ID" value="NZ_QXIR01000053.1"/>
</dbReference>
<gene>
    <name evidence="1" type="ORF">D3H55_22790</name>
</gene>
<name>A0A3A1QM19_9BACI</name>
<evidence type="ECO:0000313" key="2">
    <source>
        <dbReference type="Proteomes" id="UP000265801"/>
    </source>
</evidence>
<dbReference type="Proteomes" id="UP000265801">
    <property type="component" value="Unassembled WGS sequence"/>
</dbReference>
<reference evidence="1 2" key="1">
    <citation type="submission" date="2018-09" db="EMBL/GenBank/DDBJ databases">
        <title>Bacillus saliacetes sp. nov., isolated from Thai shrimp paste (Ka-pi).</title>
        <authorList>
            <person name="Daroonpunt R."/>
            <person name="Tanasupawat S."/>
            <person name="Yiamsombut S."/>
        </authorList>
    </citation>
    <scope>NUCLEOTIDE SEQUENCE [LARGE SCALE GENOMIC DNA]</scope>
    <source>
        <strain evidence="1 2">SKP7-4</strain>
    </source>
</reference>
<dbReference type="AlphaFoldDB" id="A0A3A1QM19"/>
<evidence type="ECO:0000313" key="1">
    <source>
        <dbReference type="EMBL" id="RIW27619.1"/>
    </source>
</evidence>
<comment type="caution">
    <text evidence="1">The sequence shown here is derived from an EMBL/GenBank/DDBJ whole genome shotgun (WGS) entry which is preliminary data.</text>
</comment>
<protein>
    <submittedName>
        <fullName evidence="1">Uncharacterized protein</fullName>
    </submittedName>
</protein>